<name>G2GYN4_9ENTR</name>
<sequence>MARNFDDILKMEKAEVVANARRKADQILLNIHLAEVRARMDKTQAQLAQALGVKQPTIANMEKEGRDLKLSSLKRYIEATGGKLRLDIELPDGSHYGFSV</sequence>
<reference evidence="2 3" key="1">
    <citation type="journal article" date="2012" name="Genome Res.">
        <title>Genomic basis of endosymbiont-conferred protection against an insect parasitoid.</title>
        <authorList>
            <person name="Hansen A.K."/>
            <person name="Vorburger C."/>
            <person name="Moran N.A."/>
        </authorList>
    </citation>
    <scope>NUCLEOTIDE SEQUENCE [LARGE SCALE GENOMIC DNA]</scope>
    <source>
        <strain evidence="3">R5.15</strain>
    </source>
</reference>
<dbReference type="OrthoDB" id="129597at2"/>
<evidence type="ECO:0000313" key="3">
    <source>
        <dbReference type="Proteomes" id="UP000004116"/>
    </source>
</evidence>
<dbReference type="InterPro" id="IPR010982">
    <property type="entry name" value="Lambda_DNA-bd_dom_sf"/>
</dbReference>
<dbReference type="InterPro" id="IPR001387">
    <property type="entry name" value="Cro/C1-type_HTH"/>
</dbReference>
<dbReference type="SUPFAM" id="SSF47413">
    <property type="entry name" value="lambda repressor-like DNA-binding domains"/>
    <property type="match status" value="1"/>
</dbReference>
<dbReference type="CDD" id="cd00093">
    <property type="entry name" value="HTH_XRE"/>
    <property type="match status" value="1"/>
</dbReference>
<dbReference type="RefSeq" id="WP_006706574.1">
    <property type="nucleotide sequence ID" value="NZ_AGCA01000232.1"/>
</dbReference>
<dbReference type="PROSITE" id="PS50943">
    <property type="entry name" value="HTH_CROC1"/>
    <property type="match status" value="1"/>
</dbReference>
<dbReference type="SMART" id="SM00530">
    <property type="entry name" value="HTH_XRE"/>
    <property type="match status" value="1"/>
</dbReference>
<accession>G2GYN4</accession>
<comment type="caution">
    <text evidence="2">The sequence shown here is derived from an EMBL/GenBank/DDBJ whole genome shotgun (WGS) entry which is preliminary data.</text>
</comment>
<feature type="domain" description="HTH cro/C1-type" evidence="1">
    <location>
        <begin position="33"/>
        <end position="90"/>
    </location>
</feature>
<dbReference type="Pfam" id="PF01381">
    <property type="entry name" value="HTH_3"/>
    <property type="match status" value="1"/>
</dbReference>
<evidence type="ECO:0000313" key="2">
    <source>
        <dbReference type="EMBL" id="EGY29146.1"/>
    </source>
</evidence>
<evidence type="ECO:0000259" key="1">
    <source>
        <dbReference type="PROSITE" id="PS50943"/>
    </source>
</evidence>
<protein>
    <submittedName>
        <fullName evidence="2">Putative transcriptional regulator with C-terminal CBS domains</fullName>
    </submittedName>
</protein>
<dbReference type="Gene3D" id="1.10.260.40">
    <property type="entry name" value="lambda repressor-like DNA-binding domains"/>
    <property type="match status" value="1"/>
</dbReference>
<dbReference type="AlphaFoldDB" id="G2GYN4"/>
<gene>
    <name evidence="2" type="ORF">Rin_00008940</name>
</gene>
<proteinExistence type="predicted"/>
<keyword evidence="3" id="KW-1185">Reference proteome</keyword>
<organism evidence="2 3">
    <name type="scientific">Candidatus Regiella insecticola 5.15</name>
    <dbReference type="NCBI Taxonomy" id="1005043"/>
    <lineage>
        <taxon>Bacteria</taxon>
        <taxon>Pseudomonadati</taxon>
        <taxon>Pseudomonadota</taxon>
        <taxon>Gammaproteobacteria</taxon>
        <taxon>Enterobacterales</taxon>
        <taxon>Enterobacteriaceae</taxon>
        <taxon>aphid secondary symbionts</taxon>
        <taxon>Candidatus Regiella</taxon>
    </lineage>
</organism>
<dbReference type="GO" id="GO:0003677">
    <property type="term" value="F:DNA binding"/>
    <property type="evidence" value="ECO:0007669"/>
    <property type="project" value="InterPro"/>
</dbReference>
<dbReference type="EMBL" id="AGCA01000232">
    <property type="protein sequence ID" value="EGY29146.1"/>
    <property type="molecule type" value="Genomic_DNA"/>
</dbReference>
<dbReference type="Proteomes" id="UP000004116">
    <property type="component" value="Unassembled WGS sequence"/>
</dbReference>
<dbReference type="PATRIC" id="fig|1005043.3.peg.800"/>